<dbReference type="EC" id="3.6.4.13" evidence="2"/>
<keyword evidence="7" id="KW-0347">Helicase</keyword>
<keyword evidence="21" id="KW-1185">Reference proteome</keyword>
<keyword evidence="3 15" id="KW-0479">Metal-binding</keyword>
<dbReference type="InterPro" id="IPR001650">
    <property type="entry name" value="Helicase_C-like"/>
</dbReference>
<dbReference type="GO" id="GO:0008270">
    <property type="term" value="F:zinc ion binding"/>
    <property type="evidence" value="ECO:0007669"/>
    <property type="project" value="UniProtKB-KW"/>
</dbReference>
<dbReference type="GO" id="GO:0003723">
    <property type="term" value="F:RNA binding"/>
    <property type="evidence" value="ECO:0007669"/>
    <property type="project" value="TreeGrafter"/>
</dbReference>
<dbReference type="Pfam" id="PF00270">
    <property type="entry name" value="DEAD"/>
    <property type="match status" value="1"/>
</dbReference>
<evidence type="ECO:0000256" key="12">
    <source>
        <dbReference type="ARBA" id="ARBA00057709"/>
    </source>
</evidence>
<dbReference type="PROSITE" id="PS51192">
    <property type="entry name" value="HELICASE_ATP_BIND_1"/>
    <property type="match status" value="1"/>
</dbReference>
<evidence type="ECO:0000256" key="14">
    <source>
        <dbReference type="ARBA" id="ARBA00083389"/>
    </source>
</evidence>
<evidence type="ECO:0000259" key="16">
    <source>
        <dbReference type="PROSITE" id="PS50030"/>
    </source>
</evidence>
<comment type="similarity">
    <text evidence="1">Belongs to the DEAD box helicase family. DEAH subfamily.</text>
</comment>
<dbReference type="SUPFAM" id="SSF90229">
    <property type="entry name" value="CCCH zinc finger"/>
    <property type="match status" value="1"/>
</dbReference>
<dbReference type="PANTHER" id="PTHR18934:SF145">
    <property type="entry name" value="ATP-DEPENDENT RNA HELICASE DHX57-RELATED"/>
    <property type="match status" value="1"/>
</dbReference>
<dbReference type="PROSITE" id="PS00690">
    <property type="entry name" value="DEAH_ATP_HELICASE"/>
    <property type="match status" value="1"/>
</dbReference>
<keyword evidence="8 15" id="KW-0862">Zinc</keyword>
<dbReference type="EMBL" id="JARQZJ010000004">
    <property type="protein sequence ID" value="KAK9870829.1"/>
    <property type="molecule type" value="Genomic_DNA"/>
</dbReference>
<dbReference type="SMART" id="SM00487">
    <property type="entry name" value="DEXDc"/>
    <property type="match status" value="1"/>
</dbReference>
<accession>A0AAW1TK92</accession>
<dbReference type="Pfam" id="PF07717">
    <property type="entry name" value="OB_NTP_bind"/>
    <property type="match status" value="1"/>
</dbReference>
<dbReference type="Gene3D" id="3.40.50.300">
    <property type="entry name" value="P-loop containing nucleotide triphosphate hydrolases"/>
    <property type="match status" value="2"/>
</dbReference>
<dbReference type="FunFam" id="1.20.120.1080:FF:000002">
    <property type="entry name" value="Putative ATP-dependent RNA helicase DHX36"/>
    <property type="match status" value="1"/>
</dbReference>
<organism evidence="20 21">
    <name type="scientific">Henosepilachna vigintioctopunctata</name>
    <dbReference type="NCBI Taxonomy" id="420089"/>
    <lineage>
        <taxon>Eukaryota</taxon>
        <taxon>Metazoa</taxon>
        <taxon>Ecdysozoa</taxon>
        <taxon>Arthropoda</taxon>
        <taxon>Hexapoda</taxon>
        <taxon>Insecta</taxon>
        <taxon>Pterygota</taxon>
        <taxon>Neoptera</taxon>
        <taxon>Endopterygota</taxon>
        <taxon>Coleoptera</taxon>
        <taxon>Polyphaga</taxon>
        <taxon>Cucujiformia</taxon>
        <taxon>Coccinelloidea</taxon>
        <taxon>Coccinellidae</taxon>
        <taxon>Epilachninae</taxon>
        <taxon>Epilachnini</taxon>
        <taxon>Henosepilachna</taxon>
    </lineage>
</organism>
<comment type="function">
    <text evidence="12">Probable ATP-binding RNA helicase.</text>
</comment>
<dbReference type="SUPFAM" id="SSF54495">
    <property type="entry name" value="UBC-like"/>
    <property type="match status" value="1"/>
</dbReference>
<dbReference type="Pfam" id="PF05773">
    <property type="entry name" value="RWD"/>
    <property type="match status" value="1"/>
</dbReference>
<dbReference type="FunFam" id="3.40.50.300:FF:000325">
    <property type="entry name" value="ATP-dependent RNA helicase DHX29"/>
    <property type="match status" value="1"/>
</dbReference>
<evidence type="ECO:0000259" key="19">
    <source>
        <dbReference type="PROSITE" id="PS51194"/>
    </source>
</evidence>
<evidence type="ECO:0000256" key="1">
    <source>
        <dbReference type="ARBA" id="ARBA00008792"/>
    </source>
</evidence>
<keyword evidence="4" id="KW-0547">Nucleotide-binding</keyword>
<evidence type="ECO:0000259" key="17">
    <source>
        <dbReference type="PROSITE" id="PS50103"/>
    </source>
</evidence>
<dbReference type="Gene3D" id="1.20.120.1080">
    <property type="match status" value="1"/>
</dbReference>
<dbReference type="Pfam" id="PF00271">
    <property type="entry name" value="Helicase_C"/>
    <property type="match status" value="1"/>
</dbReference>
<evidence type="ECO:0000256" key="7">
    <source>
        <dbReference type="ARBA" id="ARBA00022806"/>
    </source>
</evidence>
<dbReference type="PROSITE" id="PS51194">
    <property type="entry name" value="HELICASE_CTER"/>
    <property type="match status" value="1"/>
</dbReference>
<evidence type="ECO:0000313" key="21">
    <source>
        <dbReference type="Proteomes" id="UP001431783"/>
    </source>
</evidence>
<dbReference type="SUPFAM" id="SSF52540">
    <property type="entry name" value="P-loop containing nucleoside triphosphate hydrolases"/>
    <property type="match status" value="1"/>
</dbReference>
<evidence type="ECO:0000256" key="2">
    <source>
        <dbReference type="ARBA" id="ARBA00012552"/>
    </source>
</evidence>
<dbReference type="InterPro" id="IPR036855">
    <property type="entry name" value="Znf_CCCH_sf"/>
</dbReference>
<dbReference type="SMART" id="SM00356">
    <property type="entry name" value="ZnF_C3H1"/>
    <property type="match status" value="1"/>
</dbReference>
<dbReference type="CDD" id="cd17917">
    <property type="entry name" value="DEXHc_RHA-like"/>
    <property type="match status" value="1"/>
</dbReference>
<dbReference type="InterPro" id="IPR014001">
    <property type="entry name" value="Helicase_ATP-bd"/>
</dbReference>
<dbReference type="PROSITE" id="PS50030">
    <property type="entry name" value="UBA"/>
    <property type="match status" value="1"/>
</dbReference>
<keyword evidence="6" id="KW-0378">Hydrolase</keyword>
<evidence type="ECO:0000256" key="5">
    <source>
        <dbReference type="ARBA" id="ARBA00022771"/>
    </source>
</evidence>
<feature type="domain" description="Helicase ATP-binding" evidence="18">
    <location>
        <begin position="428"/>
        <end position="598"/>
    </location>
</feature>
<evidence type="ECO:0000256" key="10">
    <source>
        <dbReference type="ARBA" id="ARBA00023054"/>
    </source>
</evidence>
<feature type="domain" description="Helicase C-terminal" evidence="19">
    <location>
        <begin position="694"/>
        <end position="873"/>
    </location>
</feature>
<dbReference type="PANTHER" id="PTHR18934">
    <property type="entry name" value="ATP-DEPENDENT RNA HELICASE"/>
    <property type="match status" value="1"/>
</dbReference>
<dbReference type="SMART" id="SM00847">
    <property type="entry name" value="HA2"/>
    <property type="match status" value="1"/>
</dbReference>
<feature type="domain" description="UBA" evidence="16">
    <location>
        <begin position="104"/>
        <end position="150"/>
    </location>
</feature>
<dbReference type="FunFam" id="3.40.50.300:FF:000284">
    <property type="entry name" value="probable ATP-dependent RNA helicase YTHDC2"/>
    <property type="match status" value="1"/>
</dbReference>
<dbReference type="Gene3D" id="4.10.1000.10">
    <property type="entry name" value="Zinc finger, CCCH-type"/>
    <property type="match status" value="1"/>
</dbReference>
<dbReference type="InterPro" id="IPR000571">
    <property type="entry name" value="Znf_CCCH"/>
</dbReference>
<dbReference type="InterPro" id="IPR011545">
    <property type="entry name" value="DEAD/DEAH_box_helicase_dom"/>
</dbReference>
<dbReference type="CDD" id="cd23825">
    <property type="entry name" value="RWD_DHX57"/>
    <property type="match status" value="1"/>
</dbReference>
<dbReference type="Pfam" id="PF00642">
    <property type="entry name" value="zf-CCCH"/>
    <property type="match status" value="1"/>
</dbReference>
<keyword evidence="5 15" id="KW-0863">Zinc-finger</keyword>
<dbReference type="GO" id="GO:0003724">
    <property type="term" value="F:RNA helicase activity"/>
    <property type="evidence" value="ECO:0007669"/>
    <property type="project" value="UniProtKB-EC"/>
</dbReference>
<dbReference type="InterPro" id="IPR016135">
    <property type="entry name" value="UBQ-conjugating_enzyme/RWD"/>
</dbReference>
<evidence type="ECO:0000256" key="6">
    <source>
        <dbReference type="ARBA" id="ARBA00022801"/>
    </source>
</evidence>
<gene>
    <name evidence="20" type="ORF">WA026_009793</name>
</gene>
<dbReference type="Proteomes" id="UP001431783">
    <property type="component" value="Unassembled WGS sequence"/>
</dbReference>
<protein>
    <recommendedName>
        <fullName evidence="13">Putative ATP-dependent RNA helicase DHX57</fullName>
        <ecNumber evidence="2">3.6.4.13</ecNumber>
    </recommendedName>
    <alternativeName>
        <fullName evidence="14">DEAH box protein 57</fullName>
    </alternativeName>
</protein>
<comment type="catalytic activity">
    <reaction evidence="11">
        <text>ATP + H2O = ADP + phosphate + H(+)</text>
        <dbReference type="Rhea" id="RHEA:13065"/>
        <dbReference type="ChEBI" id="CHEBI:15377"/>
        <dbReference type="ChEBI" id="CHEBI:15378"/>
        <dbReference type="ChEBI" id="CHEBI:30616"/>
        <dbReference type="ChEBI" id="CHEBI:43474"/>
        <dbReference type="ChEBI" id="CHEBI:456216"/>
        <dbReference type="EC" id="3.6.4.13"/>
    </reaction>
</comment>
<dbReference type="InterPro" id="IPR006575">
    <property type="entry name" value="RWD_dom"/>
</dbReference>
<evidence type="ECO:0000313" key="20">
    <source>
        <dbReference type="EMBL" id="KAK9870829.1"/>
    </source>
</evidence>
<keyword evidence="10" id="KW-0175">Coiled coil</keyword>
<dbReference type="Pfam" id="PF21010">
    <property type="entry name" value="HA2_C"/>
    <property type="match status" value="1"/>
</dbReference>
<evidence type="ECO:0000259" key="18">
    <source>
        <dbReference type="PROSITE" id="PS51192"/>
    </source>
</evidence>
<feature type="zinc finger region" description="C3H1-type" evidence="15">
    <location>
        <begin position="228"/>
        <end position="254"/>
    </location>
</feature>
<keyword evidence="9" id="KW-0067">ATP-binding</keyword>
<dbReference type="PROSITE" id="PS50103">
    <property type="entry name" value="ZF_C3H1"/>
    <property type="match status" value="1"/>
</dbReference>
<feature type="domain" description="C3H1-type" evidence="17">
    <location>
        <begin position="228"/>
        <end position="254"/>
    </location>
</feature>
<evidence type="ECO:0000256" key="13">
    <source>
        <dbReference type="ARBA" id="ARBA00071682"/>
    </source>
</evidence>
<evidence type="ECO:0000256" key="11">
    <source>
        <dbReference type="ARBA" id="ARBA00047984"/>
    </source>
</evidence>
<dbReference type="InterPro" id="IPR007502">
    <property type="entry name" value="Helicase-assoc_dom"/>
</dbReference>
<proteinExistence type="inferred from homology"/>
<dbReference type="Pfam" id="PF26026">
    <property type="entry name" value="RNA_hel_CTD"/>
    <property type="match status" value="1"/>
</dbReference>
<dbReference type="InterPro" id="IPR027417">
    <property type="entry name" value="P-loop_NTPase"/>
</dbReference>
<dbReference type="InterPro" id="IPR002464">
    <property type="entry name" value="DNA/RNA_helicase_DEAH_CS"/>
</dbReference>
<dbReference type="GO" id="GO:0005524">
    <property type="term" value="F:ATP binding"/>
    <property type="evidence" value="ECO:0007669"/>
    <property type="project" value="UniProtKB-KW"/>
</dbReference>
<dbReference type="Gene3D" id="3.10.110.10">
    <property type="entry name" value="Ubiquitin Conjugating Enzyme"/>
    <property type="match status" value="1"/>
</dbReference>
<evidence type="ECO:0000256" key="4">
    <source>
        <dbReference type="ARBA" id="ARBA00022741"/>
    </source>
</evidence>
<dbReference type="InterPro" id="IPR059023">
    <property type="entry name" value="RNA_hel_CTD"/>
</dbReference>
<dbReference type="GO" id="GO:0016787">
    <property type="term" value="F:hydrolase activity"/>
    <property type="evidence" value="ECO:0007669"/>
    <property type="project" value="UniProtKB-KW"/>
</dbReference>
<evidence type="ECO:0000256" key="9">
    <source>
        <dbReference type="ARBA" id="ARBA00022840"/>
    </source>
</evidence>
<dbReference type="Pfam" id="PF04408">
    <property type="entry name" value="WHD_HA2"/>
    <property type="match status" value="1"/>
</dbReference>
<name>A0AAW1TK92_9CUCU</name>
<evidence type="ECO:0000256" key="3">
    <source>
        <dbReference type="ARBA" id="ARBA00022723"/>
    </source>
</evidence>
<reference evidence="20 21" key="1">
    <citation type="submission" date="2023-03" db="EMBL/GenBank/DDBJ databases">
        <title>Genome insight into feeding habits of ladybird beetles.</title>
        <authorList>
            <person name="Li H.-S."/>
            <person name="Huang Y.-H."/>
            <person name="Pang H."/>
        </authorList>
    </citation>
    <scope>NUCLEOTIDE SEQUENCE [LARGE SCALE GENOMIC DNA]</scope>
    <source>
        <strain evidence="20">SYSU_2023b</strain>
        <tissue evidence="20">Whole body</tissue>
    </source>
</reference>
<evidence type="ECO:0000256" key="8">
    <source>
        <dbReference type="ARBA" id="ARBA00022833"/>
    </source>
</evidence>
<comment type="caution">
    <text evidence="20">The sequence shown here is derived from an EMBL/GenBank/DDBJ whole genome shotgun (WGS) entry which is preliminary data.</text>
</comment>
<dbReference type="InterPro" id="IPR015940">
    <property type="entry name" value="UBA"/>
</dbReference>
<dbReference type="InterPro" id="IPR048333">
    <property type="entry name" value="HA2_WH"/>
</dbReference>
<sequence>MDSEIAVNAADIFLREIPEVKVGITSSNKIHPVVKEELQFLRIDEISQEKLLDTLYFIHGSDFILNDASAYQDEKSNLGKKFWLGQGNLVVKGGCDFSQNSITSENESDRLKQFALFRVESYGFHKNHCIEALDYCAGNIEDSLYLLYSKYFNKSYPSSIIETELTPEELLEQRLDEKSSLESIYEKAFEEKVKNAVWILKLKLDYLVNIFHKKNPEIPKKLSSKTVNKKQKCKLFIGGNCKYGDKCRFSHEIEETKVDVNAHLNEFVFELEIRFQQGSQYPLESPLIFLRTNAILPPLVNLHICQRLLEEADNLAKDGTPSVYTIAELLQNSDEITQHLKKNIIFLNPNMKLFDVKKTISQRKQTSSHYKKGMTNKDNKRIYTMEEILKEDYNIVRKFQQKLEKCEYLKMLTSRKNLPVWNYMKDILNTLESSQVIIISGETGCGKSTQVPQYILDDWIVKYKPESKKHINIVCTQPRRISAIGVAERVAEERLEKVGSTVGYQIRLESKLSASTRLSFCTTGILLRRLESDPLIPEVSHIVVDEVHERSEESDFLLMILRDMLPLRPDLKVILMSATLDAELFSSYFGNIPIMEIPGRTFPVQQYFLEDIFDISRYVLEEGGEYSRKIHNDKGFLEYELKSSEAVMVSEKPRPALKDEHLNFRQICSRYQNYSELTCKNIFLMDPEKINNDLIEHVLTWIVSDHDFPDKGTILIFLPGIAEITNLYDQLKDHPVFGLRANRFILLPLHSSLSSEEQAAIFRKPKGGMRKIVLSTNLAETSITIDDCVYVIDTGKMKEKRFDPNRNMESLETAWVTRANALQRKGRAGRVMEGMCFHLYTEHRFKHNFLGQPVPEIHRVPLEQLILNIKLLETFEEKDLKTVIGSLIEPPSIDSVESSISRLQSVGALDRNLELTALGHHLAFLPVDVRIGKLILYGAIFSCVDAVLTMAACLSFKSPFLTPFDKKELANEKKMQFSTGFSDQITVFTAYKKWLAAYKKSTQTGRNFANENYLSFKTLISISDIKHQFLELLVDIGFVSANLKGTRRMGEDYVASLTGPEFNRNGENLRLLSSILGAALYPNVVKILTPSKSFIMSAAGAVPKDITSKDLQFATMQEKVFMHPSSVNYKTSYFPSPYLVYQEKVRTSRIFFRDCSMVPLISLVLFTGFDLDIKVHNGLTFISLENGWILLQVEEHKVAEMIKMIRLELFNLLEEKIRDPSLNLLHSEKSNSIISTILHLISS</sequence>
<dbReference type="SMART" id="SM00490">
    <property type="entry name" value="HELICc"/>
    <property type="match status" value="1"/>
</dbReference>
<evidence type="ECO:0000256" key="15">
    <source>
        <dbReference type="PROSITE-ProRule" id="PRU00723"/>
    </source>
</evidence>
<dbReference type="AlphaFoldDB" id="A0AAW1TK92"/>
<dbReference type="CDD" id="cd18791">
    <property type="entry name" value="SF2_C_RHA"/>
    <property type="match status" value="1"/>
</dbReference>
<dbReference type="InterPro" id="IPR011709">
    <property type="entry name" value="DEAD-box_helicase_OB_fold"/>
</dbReference>